<name>A0A7M7P4Y3_STRPU</name>
<keyword evidence="2" id="KW-0479">Metal-binding</keyword>
<keyword evidence="5 6" id="KW-0238">DNA-binding</keyword>
<dbReference type="GeneID" id="589939"/>
<dbReference type="RefSeq" id="XP_030846207.1">
    <property type="nucleotide sequence ID" value="XM_030990347.1"/>
</dbReference>
<accession>A0A7M7P4Y3</accession>
<dbReference type="Pfam" id="PF13359">
    <property type="entry name" value="DDE_Tnp_4"/>
    <property type="match status" value="1"/>
</dbReference>
<dbReference type="KEGG" id="spu:589939"/>
<dbReference type="PANTHER" id="PTHR23080:SF143">
    <property type="entry name" value="SI:DKEY-56D12.4"/>
    <property type="match status" value="1"/>
</dbReference>
<organism evidence="9 10">
    <name type="scientific">Strongylocentrotus purpuratus</name>
    <name type="common">Purple sea urchin</name>
    <dbReference type="NCBI Taxonomy" id="7668"/>
    <lineage>
        <taxon>Eukaryota</taxon>
        <taxon>Metazoa</taxon>
        <taxon>Echinodermata</taxon>
        <taxon>Eleutherozoa</taxon>
        <taxon>Echinozoa</taxon>
        <taxon>Echinoidea</taxon>
        <taxon>Euechinoidea</taxon>
        <taxon>Echinacea</taxon>
        <taxon>Camarodonta</taxon>
        <taxon>Echinidea</taxon>
        <taxon>Strongylocentrotidae</taxon>
        <taxon>Strongylocentrotus</taxon>
    </lineage>
</organism>
<dbReference type="InterPro" id="IPR006612">
    <property type="entry name" value="THAP_Znf"/>
</dbReference>
<dbReference type="EnsemblMetazoa" id="XM_030990347">
    <property type="protein sequence ID" value="XP_030846207"/>
    <property type="gene ID" value="LOC589939"/>
</dbReference>
<keyword evidence="3 6" id="KW-0863">Zinc-finger</keyword>
<evidence type="ECO:0000313" key="9">
    <source>
        <dbReference type="EnsemblMetazoa" id="XP_030846207"/>
    </source>
</evidence>
<dbReference type="PANTHER" id="PTHR23080">
    <property type="entry name" value="THAP DOMAIN PROTEIN"/>
    <property type="match status" value="1"/>
</dbReference>
<dbReference type="GO" id="GO:0008270">
    <property type="term" value="F:zinc ion binding"/>
    <property type="evidence" value="ECO:0007669"/>
    <property type="project" value="UniProtKB-KW"/>
</dbReference>
<dbReference type="PROSITE" id="PS50950">
    <property type="entry name" value="ZF_THAP"/>
    <property type="match status" value="1"/>
</dbReference>
<dbReference type="GO" id="GO:0003677">
    <property type="term" value="F:DNA binding"/>
    <property type="evidence" value="ECO:0007669"/>
    <property type="project" value="UniProtKB-UniRule"/>
</dbReference>
<reference evidence="10" key="1">
    <citation type="submission" date="2015-02" db="EMBL/GenBank/DDBJ databases">
        <title>Genome sequencing for Strongylocentrotus purpuratus.</title>
        <authorList>
            <person name="Murali S."/>
            <person name="Liu Y."/>
            <person name="Vee V."/>
            <person name="English A."/>
            <person name="Wang M."/>
            <person name="Skinner E."/>
            <person name="Han Y."/>
            <person name="Muzny D.M."/>
            <person name="Worley K.C."/>
            <person name="Gibbs R.A."/>
        </authorList>
    </citation>
    <scope>NUCLEOTIDE SEQUENCE</scope>
</reference>
<dbReference type="OMA" id="ANCRDET"/>
<dbReference type="InParanoid" id="A0A7M7P4Y3"/>
<comment type="cofactor">
    <cofactor evidence="1">
        <name>a divalent metal cation</name>
        <dbReference type="ChEBI" id="CHEBI:60240"/>
    </cofactor>
</comment>
<evidence type="ECO:0000256" key="4">
    <source>
        <dbReference type="ARBA" id="ARBA00022833"/>
    </source>
</evidence>
<dbReference type="SMART" id="SM00980">
    <property type="entry name" value="THAP"/>
    <property type="match status" value="1"/>
</dbReference>
<evidence type="ECO:0000313" key="10">
    <source>
        <dbReference type="Proteomes" id="UP000007110"/>
    </source>
</evidence>
<evidence type="ECO:0000256" key="3">
    <source>
        <dbReference type="ARBA" id="ARBA00022771"/>
    </source>
</evidence>
<keyword evidence="10" id="KW-1185">Reference proteome</keyword>
<proteinExistence type="predicted"/>
<evidence type="ECO:0000256" key="7">
    <source>
        <dbReference type="SAM" id="Coils"/>
    </source>
</evidence>
<dbReference type="OrthoDB" id="10013126at2759"/>
<evidence type="ECO:0000256" key="6">
    <source>
        <dbReference type="PROSITE-ProRule" id="PRU00309"/>
    </source>
</evidence>
<dbReference type="Pfam" id="PF13613">
    <property type="entry name" value="HTH_Tnp_4"/>
    <property type="match status" value="1"/>
</dbReference>
<keyword evidence="7" id="KW-0175">Coiled coil</keyword>
<evidence type="ECO:0000259" key="8">
    <source>
        <dbReference type="PROSITE" id="PS50950"/>
    </source>
</evidence>
<dbReference type="AlphaFoldDB" id="A0A7M7P4Y3"/>
<evidence type="ECO:0000256" key="5">
    <source>
        <dbReference type="ARBA" id="ARBA00023125"/>
    </source>
</evidence>
<feature type="domain" description="THAP-type" evidence="8">
    <location>
        <begin position="29"/>
        <end position="113"/>
    </location>
</feature>
<dbReference type="InterPro" id="IPR027806">
    <property type="entry name" value="HARBI1_dom"/>
</dbReference>
<reference evidence="9" key="2">
    <citation type="submission" date="2021-01" db="UniProtKB">
        <authorList>
            <consortium name="EnsemblMetazoa"/>
        </authorList>
    </citation>
    <scope>IDENTIFICATION</scope>
</reference>
<dbReference type="SUPFAM" id="SSF57716">
    <property type="entry name" value="Glucocorticoid receptor-like (DNA-binding domain)"/>
    <property type="match status" value="1"/>
</dbReference>
<protein>
    <recommendedName>
        <fullName evidence="8">THAP-type domain-containing protein</fullName>
    </recommendedName>
</protein>
<evidence type="ECO:0000256" key="1">
    <source>
        <dbReference type="ARBA" id="ARBA00001968"/>
    </source>
</evidence>
<dbReference type="InterPro" id="IPR027805">
    <property type="entry name" value="Transposase_HTH_dom"/>
</dbReference>
<feature type="coiled-coil region" evidence="7">
    <location>
        <begin position="183"/>
        <end position="231"/>
    </location>
</feature>
<sequence length="543" mass="62586">MIYVLEYTRVRAASSACSVTRFWFFIIIMPKSCEAVYCTNHNFKRVEKLSFFKLPSRKKSPERRDKWLNACQKLTKTGGRWSPGKHAVLCSKHFVTGAPVLLQNHPDYIPSIFPHKPNSTAKGHQNLKRFQRKEKISKRRLSFSHLQDVDKVPDPVPLEDDFMQPPEAEQADEACQQSSVSTEEAYQRKIKKLEEELLAVKQERNECREEFNKLQEDCQKYQEESDKLKEQLEGKCLSSKIIQGDDKKCRFFTGLPLSVYVKTFEQLRKFVPHATTKDSLSYEDQFFFTLVRLRLDLSFEFLAYQTGVAESTIRGYFWLWIDMIFYKLDFMLKWPSRESISATLPSAFRKKFPRLTSIIDCFEIFMEQPKNLHARAQVYSNYKKHTTVKVFIACTPLGAVCYLSPAWGGRVSDVELVRQSGFIDPHLHEPGDQILADRGFLLHDDFATVCSAELITPAFTRGKSQLSAWDVEKSRGMSSIRIHVERVIGLMKNRYTILQNTLSVSMVKSRKGEADGDNLSSIDRLLRVCGILVNLGGSIVFKD</sequence>
<evidence type="ECO:0000256" key="2">
    <source>
        <dbReference type="ARBA" id="ARBA00022723"/>
    </source>
</evidence>
<keyword evidence="4" id="KW-0862">Zinc</keyword>
<dbReference type="Pfam" id="PF05485">
    <property type="entry name" value="THAP"/>
    <property type="match status" value="1"/>
</dbReference>
<dbReference type="Proteomes" id="UP000007110">
    <property type="component" value="Unassembled WGS sequence"/>
</dbReference>